<organism evidence="1 2">
    <name type="scientific">Tindallia magadiensis</name>
    <dbReference type="NCBI Taxonomy" id="69895"/>
    <lineage>
        <taxon>Bacteria</taxon>
        <taxon>Bacillati</taxon>
        <taxon>Bacillota</taxon>
        <taxon>Clostridia</taxon>
        <taxon>Peptostreptococcales</taxon>
        <taxon>Tindalliaceae</taxon>
        <taxon>Tindallia</taxon>
    </lineage>
</organism>
<evidence type="ECO:0000313" key="2">
    <source>
        <dbReference type="Proteomes" id="UP000199287"/>
    </source>
</evidence>
<dbReference type="Proteomes" id="UP000199287">
    <property type="component" value="Unassembled WGS sequence"/>
</dbReference>
<dbReference type="STRING" id="69895.SAMN05192551_10564"/>
<dbReference type="InterPro" id="IPR036249">
    <property type="entry name" value="Thioredoxin-like_sf"/>
</dbReference>
<sequence>MAKVLVEFINTCPTCVGYEEMIRKAAKEKGDQVEVKIYYAGKDYDYVRKYGMVTKGTMIINEKKKYDRLNQKTIEDAISNALKEGEE</sequence>
<dbReference type="RefSeq" id="WP_093371960.1">
    <property type="nucleotide sequence ID" value="NZ_FOQA01000005.1"/>
</dbReference>
<name>A0A1I3EMA3_9FIRM</name>
<reference evidence="2" key="1">
    <citation type="submission" date="2016-10" db="EMBL/GenBank/DDBJ databases">
        <authorList>
            <person name="Varghese N."/>
            <person name="Submissions S."/>
        </authorList>
    </citation>
    <scope>NUCLEOTIDE SEQUENCE [LARGE SCALE GENOMIC DNA]</scope>
    <source>
        <strain evidence="2">Z-7934</strain>
    </source>
</reference>
<accession>A0A1I3EMA3</accession>
<dbReference type="EMBL" id="FOQA01000005">
    <property type="protein sequence ID" value="SFH99950.1"/>
    <property type="molecule type" value="Genomic_DNA"/>
</dbReference>
<dbReference type="SUPFAM" id="SSF52833">
    <property type="entry name" value="Thioredoxin-like"/>
    <property type="match status" value="1"/>
</dbReference>
<gene>
    <name evidence="1" type="ORF">SAMN05192551_10564</name>
</gene>
<evidence type="ECO:0000313" key="1">
    <source>
        <dbReference type="EMBL" id="SFH99950.1"/>
    </source>
</evidence>
<dbReference type="NCBIfam" id="NF040730">
    <property type="entry name" value="CxCC_doxin"/>
    <property type="match status" value="1"/>
</dbReference>
<dbReference type="AlphaFoldDB" id="A0A1I3EMA3"/>
<dbReference type="Gene3D" id="3.40.30.10">
    <property type="entry name" value="Glutaredoxin"/>
    <property type="match status" value="1"/>
</dbReference>
<keyword evidence="2" id="KW-1185">Reference proteome</keyword>
<proteinExistence type="predicted"/>
<dbReference type="OrthoDB" id="5518971at2"/>
<protein>
    <submittedName>
        <fullName evidence="1">Thioredoxin domain-containing protein</fullName>
    </submittedName>
</protein>